<proteinExistence type="inferred from homology"/>
<sequence>MSSPDRQGLEQTFASPSPNASLSQFPLPRRESAQTVVSSDSKQLRKGSNTSLITSIGGVLDLTRSGQNSVAESGQNAISTLLQPPIVRTGLLPHSSVSTSGFKAPTPRDIPPVTLTNIPHVESKAFQPYLTQVGSLYDAFRKAKEEVESDSQLFHRDSKESKDENLEKLLASSPVRPAHPRAGSAYSAASPLEQPQPSRKSTGQRRSHAVAPLSSIPAVYFDEDFHIENPRTFDVVSERSEVVRDPNRSSDTTGSGRKALATNAILQEKLSWYMDTVEIHLISSISTASKSFFSALGSLRELHAEAADSVDRIRTLRKDLARLDKDMAMGGLKVVNLKQRRQNVHQLGKAVSQLRGIVESVIECEDMVENGHVDKALDQLDHVERLMAGRPTARTENLSNPSSLYDLRRLRALDGAMDDLAQLRLRIGKAYEVRFLTSLLDDVRHHITSVPADVTLRRWAAAFSRSRSRDRQPSTFPTYMKVDDSLRSELQTGLRGLARAQHTMPAAAAFRASILREMKSVIRHNLPSSNDDDSESVASASTHGGRQLSSQEKSSVLARNLRELDAEDAQVMLTKIYTGVSESLRRLSVQVKILLDITSGLSKPPEPGSRSLASSPNPQSRGDAFSPQSANKQAPLITLQEDIQQVLDMSSLLGEAVDIVQGQITKVIKVRSEQTSHLPLAAFLRFFTLNRLFADECEAISGRSGTSLKSTVDNQIKEFVSQFGNLQKRTLIEVMDADKWDAKDFGEHQSTLLTRVLEGGTRDAPAWYQTSMIWLSEGEGVAHGANGVVPNGQIPSNPRDKIRSAVIDEQRFLLPESAAAILRAVESLEHLMTGIPSMGQEIASNLLDCLKLFNSRLSQLILGAGATRSAGLKNITTKHLALASQALSFIIAQIPYIREFFRRYMSSTASNLIADFDKVKRLYQDHQHAIHEKLIEIMSSRASLHANAMKKIDWEEASRSDSAAISPYVETLTKETATLQKVLSKHLPESTVSSIMKPVYANYKDQWSLAYRDVPLKSTAAKERMLADAQYFNNRISKLEGAGALGSHIVEIVRSKTVIADSKQPESVSSEKEDTPAEEITDRTTNVNGEQEKP</sequence>
<dbReference type="Gene3D" id="6.10.250.860">
    <property type="match status" value="1"/>
</dbReference>
<evidence type="ECO:0000256" key="3">
    <source>
        <dbReference type="ARBA" id="ARBA00017665"/>
    </source>
</evidence>
<feature type="compositionally biased region" description="Polar residues" evidence="8">
    <location>
        <begin position="536"/>
        <end position="554"/>
    </location>
</feature>
<feature type="region of interest" description="Disordered" evidence="8">
    <location>
        <begin position="602"/>
        <end position="630"/>
    </location>
</feature>
<dbReference type="AlphaFoldDB" id="A0A8H7AS82"/>
<feature type="region of interest" description="Disordered" evidence="8">
    <location>
        <begin position="1060"/>
        <end position="1094"/>
    </location>
</feature>
<feature type="region of interest" description="Disordered" evidence="8">
    <location>
        <begin position="525"/>
        <end position="554"/>
    </location>
</feature>
<protein>
    <recommendedName>
        <fullName evidence="3">Vacuolar protein sorting-associated protein 54</fullName>
    </recommendedName>
</protein>
<dbReference type="GO" id="GO:0005829">
    <property type="term" value="C:cytosol"/>
    <property type="evidence" value="ECO:0007669"/>
    <property type="project" value="GOC"/>
</dbReference>
<dbReference type="GO" id="GO:0015031">
    <property type="term" value="P:protein transport"/>
    <property type="evidence" value="ECO:0007669"/>
    <property type="project" value="UniProtKB-KW"/>
</dbReference>
<dbReference type="PANTHER" id="PTHR12965:SF0">
    <property type="entry name" value="VACUOLAR PROTEIN SORTING-ASSOCIATED PROTEIN 54"/>
    <property type="match status" value="1"/>
</dbReference>
<feature type="domain" description="Vacuolar protein sorting-associated protein 54 C-terminal" evidence="9">
    <location>
        <begin position="810"/>
        <end position="941"/>
    </location>
</feature>
<dbReference type="InterPro" id="IPR019515">
    <property type="entry name" value="VPS54_N"/>
</dbReference>
<dbReference type="Pfam" id="PF07928">
    <property type="entry name" value="Vps54"/>
    <property type="match status" value="1"/>
</dbReference>
<feature type="region of interest" description="Disordered" evidence="8">
    <location>
        <begin position="1"/>
        <end position="48"/>
    </location>
</feature>
<dbReference type="EMBL" id="JAACFV010000032">
    <property type="protein sequence ID" value="KAF7510200.1"/>
    <property type="molecule type" value="Genomic_DNA"/>
</dbReference>
<dbReference type="OrthoDB" id="10259024at2759"/>
<feature type="region of interest" description="Disordered" evidence="8">
    <location>
        <begin position="171"/>
        <end position="209"/>
    </location>
</feature>
<name>A0A8H7AS82_9EURO</name>
<comment type="caution">
    <text evidence="11">The sequence shown here is derived from an EMBL/GenBank/DDBJ whole genome shotgun (WGS) entry which is preliminary data.</text>
</comment>
<organism evidence="11 12">
    <name type="scientific">Endocarpon pusillum</name>
    <dbReference type="NCBI Taxonomy" id="364733"/>
    <lineage>
        <taxon>Eukaryota</taxon>
        <taxon>Fungi</taxon>
        <taxon>Dikarya</taxon>
        <taxon>Ascomycota</taxon>
        <taxon>Pezizomycotina</taxon>
        <taxon>Eurotiomycetes</taxon>
        <taxon>Chaetothyriomycetidae</taxon>
        <taxon>Verrucariales</taxon>
        <taxon>Verrucariaceae</taxon>
        <taxon>Endocarpon</taxon>
    </lineage>
</organism>
<feature type="compositionally biased region" description="Polar residues" evidence="8">
    <location>
        <begin position="611"/>
        <end position="630"/>
    </location>
</feature>
<comment type="similarity">
    <text evidence="2">Belongs to the VPS54 family.</text>
</comment>
<feature type="domain" description="Vacuolar protein sorting-associated protein 54 N-terminal" evidence="10">
    <location>
        <begin position="267"/>
        <end position="385"/>
    </location>
</feature>
<evidence type="ECO:0000259" key="9">
    <source>
        <dbReference type="Pfam" id="PF07928"/>
    </source>
</evidence>
<evidence type="ECO:0000256" key="5">
    <source>
        <dbReference type="ARBA" id="ARBA00022927"/>
    </source>
</evidence>
<keyword evidence="6" id="KW-0333">Golgi apparatus</keyword>
<feature type="compositionally biased region" description="Polar residues" evidence="8">
    <location>
        <begin position="1083"/>
        <end position="1094"/>
    </location>
</feature>
<dbReference type="GO" id="GO:0019905">
    <property type="term" value="F:syntaxin binding"/>
    <property type="evidence" value="ECO:0007669"/>
    <property type="project" value="TreeGrafter"/>
</dbReference>
<evidence type="ECO:0000256" key="7">
    <source>
        <dbReference type="ARBA" id="ARBA00023054"/>
    </source>
</evidence>
<evidence type="ECO:0000313" key="11">
    <source>
        <dbReference type="EMBL" id="KAF7510200.1"/>
    </source>
</evidence>
<gene>
    <name evidence="11" type="ORF">GJ744_006896</name>
</gene>
<reference evidence="11" key="1">
    <citation type="submission" date="2020-02" db="EMBL/GenBank/DDBJ databases">
        <authorList>
            <person name="Palmer J.M."/>
        </authorList>
    </citation>
    <scope>NUCLEOTIDE SEQUENCE</scope>
    <source>
        <strain evidence="11">EPUS1.4</strain>
        <tissue evidence="11">Thallus</tissue>
    </source>
</reference>
<evidence type="ECO:0000256" key="4">
    <source>
        <dbReference type="ARBA" id="ARBA00022448"/>
    </source>
</evidence>
<evidence type="ECO:0000256" key="2">
    <source>
        <dbReference type="ARBA" id="ARBA00009150"/>
    </source>
</evidence>
<feature type="compositionally biased region" description="Polar residues" evidence="8">
    <location>
        <begin position="33"/>
        <end position="48"/>
    </location>
</feature>
<keyword evidence="12" id="KW-1185">Reference proteome</keyword>
<evidence type="ECO:0000256" key="1">
    <source>
        <dbReference type="ARBA" id="ARBA00004601"/>
    </source>
</evidence>
<comment type="subcellular location">
    <subcellularLocation>
        <location evidence="1">Golgi apparatus</location>
        <location evidence="1">trans-Golgi network</location>
    </subcellularLocation>
</comment>
<evidence type="ECO:0000256" key="6">
    <source>
        <dbReference type="ARBA" id="ARBA00023034"/>
    </source>
</evidence>
<dbReference type="PANTHER" id="PTHR12965">
    <property type="entry name" value="VACUOLAR PROTEIN SORTING 54"/>
    <property type="match status" value="1"/>
</dbReference>
<dbReference type="GO" id="GO:0042147">
    <property type="term" value="P:retrograde transport, endosome to Golgi"/>
    <property type="evidence" value="ECO:0007669"/>
    <property type="project" value="InterPro"/>
</dbReference>
<dbReference type="InterPro" id="IPR039745">
    <property type="entry name" value="Vps54"/>
</dbReference>
<keyword evidence="4" id="KW-0813">Transport</keyword>
<accession>A0A8H7AS82</accession>
<keyword evidence="5" id="KW-0653">Protein transport</keyword>
<dbReference type="Pfam" id="PF10475">
    <property type="entry name" value="Vps54_N"/>
    <property type="match status" value="1"/>
</dbReference>
<evidence type="ECO:0000259" key="10">
    <source>
        <dbReference type="Pfam" id="PF10475"/>
    </source>
</evidence>
<dbReference type="Proteomes" id="UP000606974">
    <property type="component" value="Unassembled WGS sequence"/>
</dbReference>
<dbReference type="GO" id="GO:0006896">
    <property type="term" value="P:Golgi to vacuole transport"/>
    <property type="evidence" value="ECO:0007669"/>
    <property type="project" value="TreeGrafter"/>
</dbReference>
<evidence type="ECO:0000256" key="8">
    <source>
        <dbReference type="SAM" id="MobiDB-lite"/>
    </source>
</evidence>
<keyword evidence="7" id="KW-0175">Coiled coil</keyword>
<dbReference type="GO" id="GO:0000938">
    <property type="term" value="C:GARP complex"/>
    <property type="evidence" value="ECO:0007669"/>
    <property type="project" value="InterPro"/>
</dbReference>
<feature type="compositionally biased region" description="Polar residues" evidence="8">
    <location>
        <begin position="1"/>
        <end position="24"/>
    </location>
</feature>
<dbReference type="InterPro" id="IPR012501">
    <property type="entry name" value="Vps54_C"/>
</dbReference>
<evidence type="ECO:0000313" key="12">
    <source>
        <dbReference type="Proteomes" id="UP000606974"/>
    </source>
</evidence>